<keyword evidence="3" id="KW-1185">Reference proteome</keyword>
<sequence>MVNILRRIYLTNSNSRQKDGHAGNGGNDIQHTYVPNEQASRLENSNTSRRQEASISTSIENQSSRKRGRGLTTNTKFVRKKAKGQELDIQFPPPYYKVCGKHANLFKAEVTNCVRQHAPFQVASWKEISENDFKTLWLILKTQSDRNKVNRGHQQIGSIVGTKSIIQKAHEMKDKDSDEWPDAVTLWKATHMKHNGTWSVPNGEEIMKVKLQDLLKLQKSKMKPTFNSKMI</sequence>
<accession>A0ABR2TK51</accession>
<evidence type="ECO:0000313" key="2">
    <source>
        <dbReference type="EMBL" id="KAK9037784.1"/>
    </source>
</evidence>
<gene>
    <name evidence="2" type="ORF">V6N11_022684</name>
</gene>
<dbReference type="PANTHER" id="PTHR33499:SF43">
    <property type="entry name" value="TRANSPOSASE, PTTA_EN_SPM, PLANT"/>
    <property type="match status" value="1"/>
</dbReference>
<protein>
    <submittedName>
        <fullName evidence="2">Uncharacterized protein</fullName>
    </submittedName>
</protein>
<dbReference type="PANTHER" id="PTHR33499">
    <property type="entry name" value="OS12G0282400 PROTEIN-RELATED"/>
    <property type="match status" value="1"/>
</dbReference>
<name>A0ABR2TK51_9ROSI</name>
<reference evidence="2 3" key="1">
    <citation type="journal article" date="2024" name="G3 (Bethesda)">
        <title>Genome assembly of Hibiscus sabdariffa L. provides insights into metabolisms of medicinal natural products.</title>
        <authorList>
            <person name="Kim T."/>
        </authorList>
    </citation>
    <scope>NUCLEOTIDE SEQUENCE [LARGE SCALE GENOMIC DNA]</scope>
    <source>
        <strain evidence="2">TK-2024</strain>
        <tissue evidence="2">Old leaves</tissue>
    </source>
</reference>
<feature type="region of interest" description="Disordered" evidence="1">
    <location>
        <begin position="39"/>
        <end position="76"/>
    </location>
</feature>
<comment type="caution">
    <text evidence="2">The sequence shown here is derived from an EMBL/GenBank/DDBJ whole genome shotgun (WGS) entry which is preliminary data.</text>
</comment>
<organism evidence="2 3">
    <name type="scientific">Hibiscus sabdariffa</name>
    <name type="common">roselle</name>
    <dbReference type="NCBI Taxonomy" id="183260"/>
    <lineage>
        <taxon>Eukaryota</taxon>
        <taxon>Viridiplantae</taxon>
        <taxon>Streptophyta</taxon>
        <taxon>Embryophyta</taxon>
        <taxon>Tracheophyta</taxon>
        <taxon>Spermatophyta</taxon>
        <taxon>Magnoliopsida</taxon>
        <taxon>eudicotyledons</taxon>
        <taxon>Gunneridae</taxon>
        <taxon>Pentapetalae</taxon>
        <taxon>rosids</taxon>
        <taxon>malvids</taxon>
        <taxon>Malvales</taxon>
        <taxon>Malvaceae</taxon>
        <taxon>Malvoideae</taxon>
        <taxon>Hibiscus</taxon>
    </lineage>
</organism>
<feature type="compositionally biased region" description="Polar residues" evidence="1">
    <location>
        <begin position="39"/>
        <end position="62"/>
    </location>
</feature>
<dbReference type="Pfam" id="PF03004">
    <property type="entry name" value="Transposase_24"/>
    <property type="match status" value="1"/>
</dbReference>
<evidence type="ECO:0000313" key="3">
    <source>
        <dbReference type="Proteomes" id="UP001396334"/>
    </source>
</evidence>
<evidence type="ECO:0000256" key="1">
    <source>
        <dbReference type="SAM" id="MobiDB-lite"/>
    </source>
</evidence>
<dbReference type="EMBL" id="JBBPBN010000005">
    <property type="protein sequence ID" value="KAK9037784.1"/>
    <property type="molecule type" value="Genomic_DNA"/>
</dbReference>
<proteinExistence type="predicted"/>
<dbReference type="InterPro" id="IPR004252">
    <property type="entry name" value="Probable_transposase_24"/>
</dbReference>
<dbReference type="Proteomes" id="UP001396334">
    <property type="component" value="Unassembled WGS sequence"/>
</dbReference>